<dbReference type="InterPro" id="IPR011009">
    <property type="entry name" value="Kinase-like_dom_sf"/>
</dbReference>
<dbReference type="OrthoDB" id="3438721at2759"/>
<protein>
    <recommendedName>
        <fullName evidence="3">Protein kinase domain-containing protein</fullName>
    </recommendedName>
</protein>
<organism evidence="1 2">
    <name type="scientific">Calycina marina</name>
    <dbReference type="NCBI Taxonomy" id="1763456"/>
    <lineage>
        <taxon>Eukaryota</taxon>
        <taxon>Fungi</taxon>
        <taxon>Dikarya</taxon>
        <taxon>Ascomycota</taxon>
        <taxon>Pezizomycotina</taxon>
        <taxon>Leotiomycetes</taxon>
        <taxon>Helotiales</taxon>
        <taxon>Pezizellaceae</taxon>
        <taxon>Calycina</taxon>
    </lineage>
</organism>
<evidence type="ECO:0000313" key="1">
    <source>
        <dbReference type="EMBL" id="KAG9241343.1"/>
    </source>
</evidence>
<dbReference type="Proteomes" id="UP000887226">
    <property type="component" value="Unassembled WGS sequence"/>
</dbReference>
<accession>A0A9P7YWL1</accession>
<dbReference type="Gene3D" id="1.10.510.10">
    <property type="entry name" value="Transferase(Phosphotransferase) domain 1"/>
    <property type="match status" value="1"/>
</dbReference>
<reference evidence="1" key="1">
    <citation type="journal article" date="2021" name="IMA Fungus">
        <title>Genomic characterization of three marine fungi, including Emericellopsis atlantica sp. nov. with signatures of a generalist lifestyle and marine biomass degradation.</title>
        <authorList>
            <person name="Hagestad O.C."/>
            <person name="Hou L."/>
            <person name="Andersen J.H."/>
            <person name="Hansen E.H."/>
            <person name="Altermark B."/>
            <person name="Li C."/>
            <person name="Kuhnert E."/>
            <person name="Cox R.J."/>
            <person name="Crous P.W."/>
            <person name="Spatafora J.W."/>
            <person name="Lail K."/>
            <person name="Amirebrahimi M."/>
            <person name="Lipzen A."/>
            <person name="Pangilinan J."/>
            <person name="Andreopoulos W."/>
            <person name="Hayes R.D."/>
            <person name="Ng V."/>
            <person name="Grigoriev I.V."/>
            <person name="Jackson S.A."/>
            <person name="Sutton T.D.S."/>
            <person name="Dobson A.D.W."/>
            <person name="Rama T."/>
        </authorList>
    </citation>
    <scope>NUCLEOTIDE SEQUENCE</scope>
    <source>
        <strain evidence="1">TRa3180A</strain>
    </source>
</reference>
<evidence type="ECO:0000313" key="2">
    <source>
        <dbReference type="Proteomes" id="UP000887226"/>
    </source>
</evidence>
<name>A0A9P7YWL1_9HELO</name>
<comment type="caution">
    <text evidence="1">The sequence shown here is derived from an EMBL/GenBank/DDBJ whole genome shotgun (WGS) entry which is preliminary data.</text>
</comment>
<proteinExistence type="predicted"/>
<dbReference type="SUPFAM" id="SSF56112">
    <property type="entry name" value="Protein kinase-like (PK-like)"/>
    <property type="match status" value="1"/>
</dbReference>
<keyword evidence="2" id="KW-1185">Reference proteome</keyword>
<gene>
    <name evidence="1" type="ORF">BJ878DRAFT_521186</name>
</gene>
<dbReference type="AlphaFoldDB" id="A0A9P7YWL1"/>
<evidence type="ECO:0008006" key="3">
    <source>
        <dbReference type="Google" id="ProtNLM"/>
    </source>
</evidence>
<sequence>MTSRVLTGLYPSIIKQQAVLLEHQTVSIMEHDSGAVSRRATGIWRFRGTGQGESGVHTPLNMQPSVATSVSVGREDHIDGTFEFGGIRVKLVTYKSIPGVVLVNASKTMSEWNTLRALHHPNIVGFDDDNSGTGHWLPTKAGQDETDPKGQCELYVMKPPLSVTVAAAAAQYPWSLLDVRRICKDTLHALEYLAGQNLLRGNFTAEHILVTGEGFKLANVHLCQVAQDNCDVGDLRSVGRMLTEILEGSDRVPDNGEWIDFYKVAMKELTFKEYREVLPELVERYWPPHGGEYENSSQEDRLRGIAYLVSQRQRNTFQW</sequence>
<dbReference type="EMBL" id="MU254227">
    <property type="protein sequence ID" value="KAG9241343.1"/>
    <property type="molecule type" value="Genomic_DNA"/>
</dbReference>